<comment type="caution">
    <text evidence="1">The sequence shown here is derived from an EMBL/GenBank/DDBJ whole genome shotgun (WGS) entry which is preliminary data.</text>
</comment>
<proteinExistence type="predicted"/>
<protein>
    <submittedName>
        <fullName evidence="1">Uncharacterized protein</fullName>
    </submittedName>
</protein>
<accession>A0ACC3CBH8</accession>
<gene>
    <name evidence="1" type="ORF">I4F81_010122</name>
</gene>
<evidence type="ECO:0000313" key="1">
    <source>
        <dbReference type="EMBL" id="KAK1867616.1"/>
    </source>
</evidence>
<dbReference type="Proteomes" id="UP000798662">
    <property type="component" value="Chromosome 3"/>
</dbReference>
<sequence length="1176" mass="119802">MQAGRYPNMPPHSRPGMPGQPGAAPQQPNASQSGYPGVGAVHPVSQQPQQQPMAQAYGGGPQAVGRAGPPVQGAPAAGQQFGRVPAPAGAPQQYGRSAAPGAPPQSFGRQPSPQQLQPPQGARPGGPTPLAPAGQQFGRAAPLQQQQQQYPQLQQQRQPPPSTQQPQQQQAVSGAANGAAYAATAGPSGHPAVRSRYPAPAAPVRGGAPAMRPPPPNVASSAAAPPMYAMPPRPGAGGGVNALAGQVGAMNLQQQQSSQDGTAMSPGPPAAMAPAQFGPPPPGAAGVPGPPGPPGPPAGAPAAPPARLDPGGMPRPSALEAPCGAPRERIACPIPSVAPTTVIPPLSNADYVAEDQGSCTVRYQRVTTGSIPAEPAIMTKSALPLGVVLTPFADAAMGEAAIPTVDLPNGPLRCDRCRAYANPGFRFMSSGAKYSCNLCGFSGDTPSEHYSAVDPATGYRADASVRPEFYRGSVDYVVNNPDYWTRKPTSPLYVYAIDVSLGAVRSGLASAALRSIKTILTSAALPGDTTAQTPAGAPYTGARVAIFTFSSVLHFFDARNPTVSTLIAPDIDEPFVPIGGHALFLTPTQGAAAIDAALAAHGLSGSTPAEGVASDCAFGAAVAAVQAALGDTGGKAFIIAASLPSMGVGALERRGGGALGGGEERQAALLKEGSSVYTKLGLALAEAGISVDVLLAPSSAYVDAATTLRLPRACGGRSHMFPSFTAARDGPSLFRTLWAATVSVRAFDALLRVRTTSGLEATREFLGHFARPQRGDDVSAPVFDSQSCLTLELVIESKLPSADGASSGGGGGGMRSAFGGGGGGGGGGGTPANASDVCVQTAVLYTDVLGRRRIRVHTTFAARAASVTDVFRLADVDAILALMAKRAATAVLAGGTALSAARAALINKVAHALFAYRKYCTTAASSGQLILPESIKILPVYLLGLIKCAAFRSTAATDAVSVDARAHALSVLVWLPPSSIAARCYPRMYVLQDLPAAAGVPLPGLGTSGGASEGLVPPEPVAMPPTTALSASALASDGVVLVENAERLVVWLGNAASRELAMDAISDLGGGRLVVRADAGVPAETERAKRLSAIIARIFAVRPALTSVRVVVRGPKPGEGDEGQLLIPMLVEDRSPGNDWDYVQFLKHVHRAVMDKFASDDQAHDLQAWEMLNHGY</sequence>
<organism evidence="1 2">
    <name type="scientific">Pyropia yezoensis</name>
    <name type="common">Susabi-nori</name>
    <name type="synonym">Porphyra yezoensis</name>
    <dbReference type="NCBI Taxonomy" id="2788"/>
    <lineage>
        <taxon>Eukaryota</taxon>
        <taxon>Rhodophyta</taxon>
        <taxon>Bangiophyceae</taxon>
        <taxon>Bangiales</taxon>
        <taxon>Bangiaceae</taxon>
        <taxon>Pyropia</taxon>
    </lineage>
</organism>
<keyword evidence="2" id="KW-1185">Reference proteome</keyword>
<evidence type="ECO:0000313" key="2">
    <source>
        <dbReference type="Proteomes" id="UP000798662"/>
    </source>
</evidence>
<reference evidence="1" key="1">
    <citation type="submission" date="2019-11" db="EMBL/GenBank/DDBJ databases">
        <title>Nori genome reveals adaptations in red seaweeds to the harsh intertidal environment.</title>
        <authorList>
            <person name="Wang D."/>
            <person name="Mao Y."/>
        </authorList>
    </citation>
    <scope>NUCLEOTIDE SEQUENCE</scope>
    <source>
        <tissue evidence="1">Gametophyte</tissue>
    </source>
</reference>
<name>A0ACC3CBH8_PYRYE</name>
<dbReference type="EMBL" id="CM020620">
    <property type="protein sequence ID" value="KAK1867616.1"/>
    <property type="molecule type" value="Genomic_DNA"/>
</dbReference>